<dbReference type="Gene3D" id="3.30.1490.10">
    <property type="match status" value="1"/>
</dbReference>
<dbReference type="HAMAP" id="MF_01302_B">
    <property type="entry name" value="Ribosomal_uS8_B"/>
    <property type="match status" value="1"/>
</dbReference>
<dbReference type="Proteomes" id="UP000238348">
    <property type="component" value="Chromosome"/>
</dbReference>
<evidence type="ECO:0000313" key="17">
    <source>
        <dbReference type="Proteomes" id="UP000295497"/>
    </source>
</evidence>
<dbReference type="GO" id="GO:0005737">
    <property type="term" value="C:cytoplasm"/>
    <property type="evidence" value="ECO:0007669"/>
    <property type="project" value="UniProtKB-ARBA"/>
</dbReference>
<keyword evidence="4 8" id="KW-0689">Ribosomal protein</keyword>
<dbReference type="InterPro" id="IPR035987">
    <property type="entry name" value="Ribosomal_uS8_sf"/>
</dbReference>
<evidence type="ECO:0000313" key="14">
    <source>
        <dbReference type="Proteomes" id="UP000075260"/>
    </source>
</evidence>
<dbReference type="Proteomes" id="UP000295497">
    <property type="component" value="Chromosome"/>
</dbReference>
<dbReference type="PANTHER" id="PTHR11758">
    <property type="entry name" value="40S RIBOSOMAL PROTEIN S15A"/>
    <property type="match status" value="1"/>
</dbReference>
<dbReference type="InterPro" id="IPR000630">
    <property type="entry name" value="Ribosomal_uS8"/>
</dbReference>
<evidence type="ECO:0000256" key="6">
    <source>
        <dbReference type="ARBA" id="ARBA00035258"/>
    </source>
</evidence>
<dbReference type="GO" id="GO:0006412">
    <property type="term" value="P:translation"/>
    <property type="evidence" value="ECO:0007669"/>
    <property type="project" value="UniProtKB-UniRule"/>
</dbReference>
<dbReference type="FunFam" id="3.30.1370.30:FF:000002">
    <property type="entry name" value="30S ribosomal protein S8"/>
    <property type="match status" value="1"/>
</dbReference>
<evidence type="ECO:0000256" key="3">
    <source>
        <dbReference type="ARBA" id="ARBA00022884"/>
    </source>
</evidence>
<evidence type="ECO:0000256" key="5">
    <source>
        <dbReference type="ARBA" id="ARBA00023274"/>
    </source>
</evidence>
<dbReference type="InterPro" id="IPR047863">
    <property type="entry name" value="Ribosomal_uS8_CS"/>
</dbReference>
<dbReference type="OrthoDB" id="9802617at2"/>
<dbReference type="Pfam" id="PF00410">
    <property type="entry name" value="Ribosomal_S8"/>
    <property type="match status" value="1"/>
</dbReference>
<evidence type="ECO:0000256" key="8">
    <source>
        <dbReference type="HAMAP-Rule" id="MF_01302"/>
    </source>
</evidence>
<evidence type="ECO:0000313" key="10">
    <source>
        <dbReference type="EMBL" id="AUX37198.1"/>
    </source>
</evidence>
<evidence type="ECO:0000256" key="2">
    <source>
        <dbReference type="ARBA" id="ARBA00022730"/>
    </source>
</evidence>
<organism evidence="13 14">
    <name type="scientific">Sorangium cellulosum</name>
    <name type="common">Polyangium cellulosum</name>
    <dbReference type="NCBI Taxonomy" id="56"/>
    <lineage>
        <taxon>Bacteria</taxon>
        <taxon>Pseudomonadati</taxon>
        <taxon>Myxococcota</taxon>
        <taxon>Polyangia</taxon>
        <taxon>Polyangiales</taxon>
        <taxon>Polyangiaceae</taxon>
        <taxon>Sorangium</taxon>
    </lineage>
</organism>
<sequence length="131" mass="14683">MMTDPIADMLTRIRNAALARHDRTEVPASRIKAAVAEILKSEGFIADVRETEGEGPKKLTIVLKYGRDRQSAIDGVRRVSRPGRRVYVRHDRIPRVFSGLGISILSTSRGLMSDRDARRLKVGGELLCEVW</sequence>
<evidence type="ECO:0000313" key="15">
    <source>
        <dbReference type="Proteomes" id="UP000075420"/>
    </source>
</evidence>
<reference evidence="14 15" key="1">
    <citation type="submission" date="2014-02" db="EMBL/GenBank/DDBJ databases">
        <title>The small core and large imbalanced accessory genome model reveals a collaborative survival strategy of Sorangium cellulosum strains in nature.</title>
        <authorList>
            <person name="Han K."/>
            <person name="Peng R."/>
            <person name="Blom J."/>
            <person name="Li Y.-Z."/>
        </authorList>
    </citation>
    <scope>NUCLEOTIDE SEQUENCE [LARGE SCALE GENOMIC DNA]</scope>
    <source>
        <strain evidence="13 14">So0008-312</strain>
        <strain evidence="12 15">So0157-25</strain>
    </source>
</reference>
<dbReference type="GO" id="GO:1990904">
    <property type="term" value="C:ribonucleoprotein complex"/>
    <property type="evidence" value="ECO:0007669"/>
    <property type="project" value="UniProtKB-KW"/>
</dbReference>
<comment type="function">
    <text evidence="8">One of the primary rRNA binding proteins, it binds directly to 16S rRNA central domain where it helps coordinate assembly of the platform of the 30S subunit.</text>
</comment>
<accession>A0A150QIS7</accession>
<proteinExistence type="inferred from homology"/>
<reference evidence="16 17" key="2">
    <citation type="submission" date="2015-09" db="EMBL/GenBank/DDBJ databases">
        <title>Sorangium comparison.</title>
        <authorList>
            <person name="Zaburannyi N."/>
            <person name="Bunk B."/>
            <person name="Overmann J."/>
            <person name="Mueller R."/>
        </authorList>
    </citation>
    <scope>NUCLEOTIDE SEQUENCE [LARGE SCALE GENOMIC DNA]</scope>
    <source>
        <strain evidence="11 16">So ce26</strain>
        <strain evidence="10 17">So ce836</strain>
    </source>
</reference>
<dbReference type="EMBL" id="JELY01002257">
    <property type="protein sequence ID" value="KYF53137.1"/>
    <property type="molecule type" value="Genomic_DNA"/>
</dbReference>
<keyword evidence="2 8" id="KW-0699">rRNA-binding</keyword>
<dbReference type="NCBIfam" id="NF001109">
    <property type="entry name" value="PRK00136.1"/>
    <property type="match status" value="1"/>
</dbReference>
<evidence type="ECO:0000313" key="16">
    <source>
        <dbReference type="Proteomes" id="UP000238348"/>
    </source>
</evidence>
<evidence type="ECO:0000256" key="1">
    <source>
        <dbReference type="ARBA" id="ARBA00006471"/>
    </source>
</evidence>
<dbReference type="FunFam" id="3.30.1490.10:FF:000001">
    <property type="entry name" value="30S ribosomal protein S8"/>
    <property type="match status" value="1"/>
</dbReference>
<keyword evidence="3 8" id="KW-0694">RNA-binding</keyword>
<dbReference type="GO" id="GO:0005840">
    <property type="term" value="C:ribosome"/>
    <property type="evidence" value="ECO:0007669"/>
    <property type="project" value="UniProtKB-KW"/>
</dbReference>
<evidence type="ECO:0000256" key="9">
    <source>
        <dbReference type="RuleBase" id="RU003660"/>
    </source>
</evidence>
<dbReference type="GO" id="GO:0003735">
    <property type="term" value="F:structural constituent of ribosome"/>
    <property type="evidence" value="ECO:0007669"/>
    <property type="project" value="InterPro"/>
</dbReference>
<name>A0A150QIS7_SORCE</name>
<dbReference type="GO" id="GO:0019843">
    <property type="term" value="F:rRNA binding"/>
    <property type="evidence" value="ECO:0007669"/>
    <property type="project" value="UniProtKB-UniRule"/>
</dbReference>
<dbReference type="AlphaFoldDB" id="A0A150QIS7"/>
<dbReference type="EMBL" id="CP012673">
    <property type="protein sequence ID" value="AUX47880.1"/>
    <property type="molecule type" value="Genomic_DNA"/>
</dbReference>
<protein>
    <recommendedName>
        <fullName evidence="6 8">Small ribosomal subunit protein uS8</fullName>
    </recommendedName>
</protein>
<evidence type="ECO:0000256" key="7">
    <source>
        <dbReference type="ARBA" id="ARBA00046740"/>
    </source>
</evidence>
<dbReference type="Proteomes" id="UP000075260">
    <property type="component" value="Unassembled WGS sequence"/>
</dbReference>
<dbReference type="Proteomes" id="UP000075420">
    <property type="component" value="Unassembled WGS sequence"/>
</dbReference>
<comment type="similarity">
    <text evidence="1 8 9">Belongs to the universal ribosomal protein uS8 family.</text>
</comment>
<gene>
    <name evidence="8 10" type="primary">rpsH</name>
    <name evidence="12" type="ORF">BE08_32420</name>
    <name evidence="13" type="ORF">BE15_42740</name>
    <name evidence="11" type="ORF">SOCE26_094060</name>
    <name evidence="10" type="ORF">SOCE836_094200</name>
</gene>
<dbReference type="RefSeq" id="WP_061609602.1">
    <property type="nucleotide sequence ID" value="NZ_CP012672.1"/>
</dbReference>
<evidence type="ECO:0000313" key="12">
    <source>
        <dbReference type="EMBL" id="KYF53137.1"/>
    </source>
</evidence>
<dbReference type="PROSITE" id="PS00053">
    <property type="entry name" value="RIBOSOMAL_S8"/>
    <property type="match status" value="1"/>
</dbReference>
<dbReference type="SUPFAM" id="SSF56047">
    <property type="entry name" value="Ribosomal protein S8"/>
    <property type="match status" value="1"/>
</dbReference>
<dbReference type="EMBL" id="CP012672">
    <property type="protein sequence ID" value="AUX37198.1"/>
    <property type="molecule type" value="Genomic_DNA"/>
</dbReference>
<evidence type="ECO:0000313" key="13">
    <source>
        <dbReference type="EMBL" id="KYF67752.1"/>
    </source>
</evidence>
<comment type="subunit">
    <text evidence="7 8">Part of the 30S ribosomal subunit. Contacts proteins S5 and S12.</text>
</comment>
<dbReference type="EMBL" id="JEMA01000618">
    <property type="protein sequence ID" value="KYF67752.1"/>
    <property type="molecule type" value="Genomic_DNA"/>
</dbReference>
<evidence type="ECO:0000256" key="4">
    <source>
        <dbReference type="ARBA" id="ARBA00022980"/>
    </source>
</evidence>
<dbReference type="Gene3D" id="3.30.1370.30">
    <property type="match status" value="1"/>
</dbReference>
<keyword evidence="5 8" id="KW-0687">Ribonucleoprotein</keyword>
<evidence type="ECO:0000313" key="11">
    <source>
        <dbReference type="EMBL" id="AUX47880.1"/>
    </source>
</evidence>